<proteinExistence type="predicted"/>
<organism evidence="1">
    <name type="scientific">hydrothermal vent metagenome</name>
    <dbReference type="NCBI Taxonomy" id="652676"/>
    <lineage>
        <taxon>unclassified sequences</taxon>
        <taxon>metagenomes</taxon>
        <taxon>ecological metagenomes</taxon>
    </lineage>
</organism>
<dbReference type="EMBL" id="UOFR01000049">
    <property type="protein sequence ID" value="VAW97391.1"/>
    <property type="molecule type" value="Genomic_DNA"/>
</dbReference>
<protein>
    <submittedName>
        <fullName evidence="1">Uncharacterized protein</fullName>
    </submittedName>
</protein>
<dbReference type="AlphaFoldDB" id="A0A3B1A022"/>
<reference evidence="1" key="1">
    <citation type="submission" date="2018-06" db="EMBL/GenBank/DDBJ databases">
        <authorList>
            <person name="Zhirakovskaya E."/>
        </authorList>
    </citation>
    <scope>NUCLEOTIDE SEQUENCE</scope>
</reference>
<sequence length="73" mass="7961">GNIGIKNMALNNSTKFALTRWTANPLRGLTAICFNRVCQAWYLTSQVQVLMGIGVRSCKATFDGALKDLTPIS</sequence>
<gene>
    <name evidence="1" type="ORF">MNBD_GAMMA21-2499</name>
</gene>
<feature type="non-terminal residue" evidence="1">
    <location>
        <position position="1"/>
    </location>
</feature>
<accession>A0A3B1A022</accession>
<evidence type="ECO:0000313" key="1">
    <source>
        <dbReference type="EMBL" id="VAW97391.1"/>
    </source>
</evidence>
<name>A0A3B1A022_9ZZZZ</name>